<keyword evidence="5" id="KW-0675">Receptor</keyword>
<dbReference type="Gene3D" id="1.10.510.10">
    <property type="entry name" value="Transferase(Phosphotransferase) domain 1"/>
    <property type="match status" value="1"/>
</dbReference>
<keyword evidence="2 6" id="KW-0547">Nucleotide-binding</keyword>
<evidence type="ECO:0000259" key="7">
    <source>
        <dbReference type="PROSITE" id="PS50011"/>
    </source>
</evidence>
<dbReference type="GO" id="GO:0005005">
    <property type="term" value="F:transmembrane-ephrin receptor activity"/>
    <property type="evidence" value="ECO:0007669"/>
    <property type="project" value="TreeGrafter"/>
</dbReference>
<evidence type="ECO:0000256" key="3">
    <source>
        <dbReference type="ARBA" id="ARBA00022840"/>
    </source>
</evidence>
<protein>
    <submittedName>
        <fullName evidence="8">Protein kinase domain-containing protein</fullName>
    </submittedName>
</protein>
<reference evidence="8" key="1">
    <citation type="submission" date="2016-06" db="UniProtKB">
        <authorList>
            <consortium name="WormBaseParasite"/>
        </authorList>
    </citation>
    <scope>IDENTIFICATION</scope>
</reference>
<dbReference type="PANTHER" id="PTHR46877">
    <property type="entry name" value="EPH RECEPTOR A5"/>
    <property type="match status" value="1"/>
</dbReference>
<dbReference type="PANTHER" id="PTHR46877:SF14">
    <property type="entry name" value="RECEPTOR PROTEIN-TYROSINE KINASE"/>
    <property type="match status" value="1"/>
</dbReference>
<accession>A0A183HUJ6</accession>
<dbReference type="STRING" id="387005.A0A183HUJ6"/>
<keyword evidence="3 6" id="KW-0067">ATP-binding</keyword>
<name>A0A183HUJ6_9BILA</name>
<evidence type="ECO:0000256" key="6">
    <source>
        <dbReference type="PROSITE-ProRule" id="PRU10141"/>
    </source>
</evidence>
<dbReference type="GO" id="GO:0030425">
    <property type="term" value="C:dendrite"/>
    <property type="evidence" value="ECO:0007669"/>
    <property type="project" value="TreeGrafter"/>
</dbReference>
<dbReference type="Pfam" id="PF07714">
    <property type="entry name" value="PK_Tyr_Ser-Thr"/>
    <property type="match status" value="1"/>
</dbReference>
<comment type="subcellular location">
    <subcellularLocation>
        <location evidence="1">Membrane</location>
        <topology evidence="1">Single-pass membrane protein</topology>
    </subcellularLocation>
</comment>
<evidence type="ECO:0000256" key="1">
    <source>
        <dbReference type="ARBA" id="ARBA00004167"/>
    </source>
</evidence>
<feature type="binding site" evidence="6">
    <location>
        <position position="93"/>
    </location>
    <ligand>
        <name>ATP</name>
        <dbReference type="ChEBI" id="CHEBI:30616"/>
    </ligand>
</feature>
<dbReference type="GO" id="GO:0005886">
    <property type="term" value="C:plasma membrane"/>
    <property type="evidence" value="ECO:0007669"/>
    <property type="project" value="TreeGrafter"/>
</dbReference>
<dbReference type="GO" id="GO:0005524">
    <property type="term" value="F:ATP binding"/>
    <property type="evidence" value="ECO:0007669"/>
    <property type="project" value="UniProtKB-UniRule"/>
</dbReference>
<feature type="domain" description="Protein kinase" evidence="7">
    <location>
        <begin position="54"/>
        <end position="192"/>
    </location>
</feature>
<dbReference type="InterPro" id="IPR001245">
    <property type="entry name" value="Ser-Thr/Tyr_kinase_cat_dom"/>
</dbReference>
<proteinExistence type="predicted"/>
<dbReference type="InterPro" id="IPR050449">
    <property type="entry name" value="Ephrin_rcpt_TKs"/>
</dbReference>
<keyword evidence="4" id="KW-0472">Membrane</keyword>
<organism evidence="8">
    <name type="scientific">Onchocerca flexuosa</name>
    <dbReference type="NCBI Taxonomy" id="387005"/>
    <lineage>
        <taxon>Eukaryota</taxon>
        <taxon>Metazoa</taxon>
        <taxon>Ecdysozoa</taxon>
        <taxon>Nematoda</taxon>
        <taxon>Chromadorea</taxon>
        <taxon>Rhabditida</taxon>
        <taxon>Spirurina</taxon>
        <taxon>Spiruromorpha</taxon>
        <taxon>Filarioidea</taxon>
        <taxon>Onchocercidae</taxon>
        <taxon>Onchocerca</taxon>
    </lineage>
</organism>
<evidence type="ECO:0000256" key="5">
    <source>
        <dbReference type="ARBA" id="ARBA00023170"/>
    </source>
</evidence>
<dbReference type="InterPro" id="IPR027936">
    <property type="entry name" value="Eph_TM"/>
</dbReference>
<evidence type="ECO:0000256" key="2">
    <source>
        <dbReference type="ARBA" id="ARBA00022741"/>
    </source>
</evidence>
<sequence>LNFQIGAPLINYGSSQSINYGETTRFKPYVDPTAYEDPNQALSEFTNNVDPSLIRITEVIGSGEFGEVCKGVLQPSFRMTSSDISQVQTVAIKTLKPGSSDKAKSDFLMEASIMGQFTHENVIRLIGVVTKNEPIMIVIEYMENGSLDQFLRKNDNGVLELMQIIDMLRGISAGMKYLTEKGFVHRVILHHF</sequence>
<evidence type="ECO:0000313" key="8">
    <source>
        <dbReference type="WBParaSite" id="OFLC_0001115801-mRNA-1"/>
    </source>
</evidence>
<dbReference type="PROSITE" id="PS50011">
    <property type="entry name" value="PROTEIN_KINASE_DOM"/>
    <property type="match status" value="1"/>
</dbReference>
<dbReference type="AlphaFoldDB" id="A0A183HUJ6"/>
<dbReference type="GO" id="GO:0007411">
    <property type="term" value="P:axon guidance"/>
    <property type="evidence" value="ECO:0007669"/>
    <property type="project" value="TreeGrafter"/>
</dbReference>
<dbReference type="SUPFAM" id="SSF56112">
    <property type="entry name" value="Protein kinase-like (PK-like)"/>
    <property type="match status" value="1"/>
</dbReference>
<dbReference type="WBParaSite" id="OFLC_0001115801-mRNA-1">
    <property type="protein sequence ID" value="OFLC_0001115801-mRNA-1"/>
    <property type="gene ID" value="OFLC_0001115801"/>
</dbReference>
<dbReference type="InterPro" id="IPR000719">
    <property type="entry name" value="Prot_kinase_dom"/>
</dbReference>
<dbReference type="PROSITE" id="PS00107">
    <property type="entry name" value="PROTEIN_KINASE_ATP"/>
    <property type="match status" value="1"/>
</dbReference>
<dbReference type="InterPro" id="IPR017441">
    <property type="entry name" value="Protein_kinase_ATP_BS"/>
</dbReference>
<evidence type="ECO:0000256" key="4">
    <source>
        <dbReference type="ARBA" id="ARBA00023136"/>
    </source>
</evidence>
<dbReference type="Gene3D" id="3.30.200.20">
    <property type="entry name" value="Phosphorylase Kinase, domain 1"/>
    <property type="match status" value="1"/>
</dbReference>
<dbReference type="FunFam" id="3.30.200.20:FF:000802">
    <property type="entry name" value="Ephrin receptor 1"/>
    <property type="match status" value="1"/>
</dbReference>
<dbReference type="Pfam" id="PF14575">
    <property type="entry name" value="EphA2_TM"/>
    <property type="match status" value="1"/>
</dbReference>
<dbReference type="InterPro" id="IPR011009">
    <property type="entry name" value="Kinase-like_dom_sf"/>
</dbReference>